<evidence type="ECO:0000313" key="4">
    <source>
        <dbReference type="Proteomes" id="UP000045285"/>
    </source>
</evidence>
<organism evidence="3 4">
    <name type="scientific">Mesorhizobium plurifarium</name>
    <dbReference type="NCBI Taxonomy" id="69974"/>
    <lineage>
        <taxon>Bacteria</taxon>
        <taxon>Pseudomonadati</taxon>
        <taxon>Pseudomonadota</taxon>
        <taxon>Alphaproteobacteria</taxon>
        <taxon>Hyphomicrobiales</taxon>
        <taxon>Phyllobacteriaceae</taxon>
        <taxon>Mesorhizobium</taxon>
    </lineage>
</organism>
<name>A0A090E9M0_MESPL</name>
<dbReference type="EMBL" id="CCMZ01000056">
    <property type="protein sequence ID" value="CDX26609.1"/>
    <property type="molecule type" value="Genomic_DNA"/>
</dbReference>
<keyword evidence="2" id="KW-1133">Transmembrane helix</keyword>
<evidence type="ECO:0000256" key="2">
    <source>
        <dbReference type="SAM" id="Phobius"/>
    </source>
</evidence>
<gene>
    <name evidence="3" type="ORF">MPL3356_60464</name>
</gene>
<keyword evidence="2" id="KW-0812">Transmembrane</keyword>
<keyword evidence="4" id="KW-1185">Reference proteome</keyword>
<evidence type="ECO:0000313" key="3">
    <source>
        <dbReference type="EMBL" id="CDX26609.1"/>
    </source>
</evidence>
<evidence type="ECO:0000256" key="1">
    <source>
        <dbReference type="SAM" id="Coils"/>
    </source>
</evidence>
<protein>
    <submittedName>
        <fullName evidence="3">Uncharacterized protein</fullName>
    </submittedName>
</protein>
<proteinExistence type="predicted"/>
<dbReference type="AlphaFoldDB" id="A0A090E9M0"/>
<reference evidence="4" key="1">
    <citation type="submission" date="2014-08" db="EMBL/GenBank/DDBJ databases">
        <authorList>
            <person name="Moulin L."/>
        </authorList>
    </citation>
    <scope>NUCLEOTIDE SEQUENCE [LARGE SCALE GENOMIC DNA]</scope>
</reference>
<dbReference type="Proteomes" id="UP000045285">
    <property type="component" value="Unassembled WGS sequence"/>
</dbReference>
<feature type="coiled-coil region" evidence="1">
    <location>
        <begin position="87"/>
        <end position="114"/>
    </location>
</feature>
<accession>A0A090E9M0</accession>
<feature type="transmembrane region" description="Helical" evidence="2">
    <location>
        <begin position="25"/>
        <end position="44"/>
    </location>
</feature>
<keyword evidence="1" id="KW-0175">Coiled coil</keyword>
<sequence length="116" mass="13215">MQLVKPAYLITKTDEWRTMDIPAEVWIAGAYGGIIVLAAVGRYLTKPKEATRDPVIAGIALGFGDERFLALLTRCAVALEALADRRTEELTEMHQQLIERLDRAEQHNRRVQTRRR</sequence>
<keyword evidence="2" id="KW-0472">Membrane</keyword>